<evidence type="ECO:0000256" key="1">
    <source>
        <dbReference type="ARBA" id="ARBA00010520"/>
    </source>
</evidence>
<evidence type="ECO:0000313" key="5">
    <source>
        <dbReference type="Proteomes" id="UP000076552"/>
    </source>
</evidence>
<dbReference type="Proteomes" id="UP000076552">
    <property type="component" value="Unassembled WGS sequence"/>
</dbReference>
<evidence type="ECO:0000256" key="2">
    <source>
        <dbReference type="RuleBase" id="RU363120"/>
    </source>
</evidence>
<comment type="similarity">
    <text evidence="1 2">Belongs to the endosulfine family.</text>
</comment>
<comment type="caution">
    <text evidence="4">The sequence shown here is derived from an EMBL/GenBank/DDBJ whole genome shotgun (WGS) entry which is preliminary data.</text>
</comment>
<dbReference type="EMBL" id="LFIV01000065">
    <property type="protein sequence ID" value="KZL71917.1"/>
    <property type="molecule type" value="Genomic_DNA"/>
</dbReference>
<dbReference type="AlphaFoldDB" id="A0A161YGV3"/>
<dbReference type="Pfam" id="PF04667">
    <property type="entry name" value="Endosulfine"/>
    <property type="match status" value="1"/>
</dbReference>
<dbReference type="STRING" id="708197.A0A161YGV3"/>
<organism evidence="4 5">
    <name type="scientific">Colletotrichum tofieldiae</name>
    <dbReference type="NCBI Taxonomy" id="708197"/>
    <lineage>
        <taxon>Eukaryota</taxon>
        <taxon>Fungi</taxon>
        <taxon>Dikarya</taxon>
        <taxon>Ascomycota</taxon>
        <taxon>Pezizomycotina</taxon>
        <taxon>Sordariomycetes</taxon>
        <taxon>Hypocreomycetidae</taxon>
        <taxon>Glomerellales</taxon>
        <taxon>Glomerellaceae</taxon>
        <taxon>Colletotrichum</taxon>
        <taxon>Colletotrichum spaethianum species complex</taxon>
    </lineage>
</organism>
<feature type="compositionally biased region" description="Polar residues" evidence="3">
    <location>
        <begin position="80"/>
        <end position="90"/>
    </location>
</feature>
<dbReference type="InterPro" id="IPR006760">
    <property type="entry name" value="Endosulphine"/>
</dbReference>
<accession>A0A161YGV3</accession>
<keyword evidence="5" id="KW-1185">Reference proteome</keyword>
<evidence type="ECO:0000256" key="3">
    <source>
        <dbReference type="SAM" id="MobiDB-lite"/>
    </source>
</evidence>
<comment type="function">
    <text evidence="2">Plays an essential role in initiation of the G0 program by preventing the degradation of specific nutrient-regulated mRNAs via the 5'-3' mRNA decay pathway.</text>
</comment>
<gene>
    <name evidence="4" type="ORF">CT0861_02262</name>
</gene>
<evidence type="ECO:0000313" key="4">
    <source>
        <dbReference type="EMBL" id="KZL71917.1"/>
    </source>
</evidence>
<reference evidence="4 5" key="1">
    <citation type="submission" date="2015-06" db="EMBL/GenBank/DDBJ databases">
        <title>Survival trade-offs in plant roots during colonization by closely related pathogenic and mutualistic fungi.</title>
        <authorList>
            <person name="Hacquard S."/>
            <person name="Kracher B."/>
            <person name="Hiruma K."/>
            <person name="Weinman A."/>
            <person name="Muench P."/>
            <person name="Garrido Oter R."/>
            <person name="Ver Loren van Themaat E."/>
            <person name="Dallerey J.-F."/>
            <person name="Damm U."/>
            <person name="Henrissat B."/>
            <person name="Lespinet O."/>
            <person name="Thon M."/>
            <person name="Kemen E."/>
            <person name="McHardy A.C."/>
            <person name="Schulze-Lefert P."/>
            <person name="O'Connell R.J."/>
        </authorList>
    </citation>
    <scope>NUCLEOTIDE SEQUENCE [LARGE SCALE GENOMIC DNA]</scope>
    <source>
        <strain evidence="4 5">0861</strain>
    </source>
</reference>
<proteinExistence type="inferred from homology"/>
<name>A0A161YGV3_9PEZI</name>
<feature type="compositionally biased region" description="Basic and acidic residues" evidence="3">
    <location>
        <begin position="115"/>
        <end position="124"/>
    </location>
</feature>
<protein>
    <recommendedName>
        <fullName evidence="2">mRNA stability protein</fullName>
    </recommendedName>
</protein>
<feature type="compositionally biased region" description="Polar residues" evidence="3">
    <location>
        <begin position="125"/>
        <end position="134"/>
    </location>
</feature>
<sequence length="147" mass="16036">MGSQQNQPDPTVSLLPQATCSVFGRAELTCILLKAAVQKEDRIRRLYGRAPARSDLLHNQLQVRKYFDSGDYALQDAHKSSSMGSVQTGTEHPLRKNISHPSAPVPTSSNVGDNAADRHQEATKETSGSIQSSHLRQETDGDTPNVK</sequence>
<feature type="region of interest" description="Disordered" evidence="3">
    <location>
        <begin position="77"/>
        <end position="147"/>
    </location>
</feature>